<dbReference type="PANTHER" id="PTHR31683">
    <property type="entry name" value="PECTATE LYASE 18-RELATED"/>
    <property type="match status" value="1"/>
</dbReference>
<dbReference type="PROSITE" id="PS51175">
    <property type="entry name" value="CBM6"/>
    <property type="match status" value="1"/>
</dbReference>
<feature type="signal peptide" evidence="4">
    <location>
        <begin position="1"/>
        <end position="23"/>
    </location>
</feature>
<dbReference type="Gene3D" id="2.160.20.10">
    <property type="entry name" value="Single-stranded right-handed beta-helix, Pectin lyase-like"/>
    <property type="match status" value="1"/>
</dbReference>
<reference evidence="7" key="1">
    <citation type="journal article" date="2019" name="Int. J. Syst. Evol. Microbiol.">
        <title>The Global Catalogue of Microorganisms (GCM) 10K type strain sequencing project: providing services to taxonomists for standard genome sequencing and annotation.</title>
        <authorList>
            <consortium name="The Broad Institute Genomics Platform"/>
            <consortium name="The Broad Institute Genome Sequencing Center for Infectious Disease"/>
            <person name="Wu L."/>
            <person name="Ma J."/>
        </authorList>
    </citation>
    <scope>NUCLEOTIDE SEQUENCE [LARGE SCALE GENOMIC DNA]</scope>
    <source>
        <strain evidence="7">CECT 7297</strain>
    </source>
</reference>
<dbReference type="InterPro" id="IPR005084">
    <property type="entry name" value="CBM6"/>
</dbReference>
<keyword evidence="4" id="KW-0732">Signal</keyword>
<evidence type="ECO:0000259" key="5">
    <source>
        <dbReference type="PROSITE" id="PS51175"/>
    </source>
</evidence>
<dbReference type="InterPro" id="IPR002022">
    <property type="entry name" value="Pec_lyase"/>
</dbReference>
<evidence type="ECO:0000256" key="1">
    <source>
        <dbReference type="ARBA" id="ARBA00023239"/>
    </source>
</evidence>
<dbReference type="SUPFAM" id="SSF49785">
    <property type="entry name" value="Galactose-binding domain-like"/>
    <property type="match status" value="1"/>
</dbReference>
<name>A0ABV8QDG5_9GAMM</name>
<comment type="subcellular location">
    <subcellularLocation>
        <location evidence="2">Secreted</location>
    </subcellularLocation>
</comment>
<dbReference type="InterPro" id="IPR045032">
    <property type="entry name" value="PEL"/>
</dbReference>
<feature type="domain" description="CBM6" evidence="5">
    <location>
        <begin position="599"/>
        <end position="724"/>
    </location>
</feature>
<dbReference type="InterPro" id="IPR012334">
    <property type="entry name" value="Pectin_lyas_fold"/>
</dbReference>
<sequence length="734" mass="78016">MNLPLRNTLLATALVLATSATMAADSPIGFASLNGGTTGGAGGETLTVTTGAELYQVLKDKRGDDTPLTIVVNGRITPENTGESKIDVKDTRNVTIIGAPGGAEFDGIGIKLNRAHNVIVRNLVIHEVDTGDKDAIGIEGESTNIWIDHNELYASLDVGKDHYDGLLDTKRGSEYITISYNYLHDSWKASLHGSSDSDEGRRFITFHHNRWENVNSRAPLFRFGEGHLFNNYYYTVIDSGINSRMGARLRIENNHFESSKNPVVSFYSDEIGFWDLQDNFLDGVYWDDNSGPVAGDAMTSTVQYQPPYRYQLDNLACVRDIVVATAGAGKGLRTSDGSCQVTVPDPEPEPPTPDPEQPDPTEPSEPEQPGQPSDPQDPGGDGTGDNLALDAGADGSSKGNGSSYGNVNDGDPDSYWQPASATGERISVKRMAPFNTVVIRELNDATRSWQLVNHDSGEVLASGNRLGSETVVSGLDTQDIYKVSLEILDAVAPPRIAEMELYLGSSSGSGQDSDDSNDSGGQDSPGSSGEPVFCADEGSVCEFSGTREVIYGADGQYVRRTLTGGTQCTNDVFGDPVRGVVKACFLAPVGQGDSVAEPLALEENAAGFCNVDGVVESEHAGFTGAGYANTDNLFGTGIDWAVNAASAGSRELIIRFANGASDRPASLYINGQWVTEVNLPATGEWTNYEESATVSAYLSAGENRISLRATNNAGLPNVDRVVVSGGNLTAVACQ</sequence>
<comment type="similarity">
    <text evidence="2">Belongs to the polysaccharide lyase 1 family.</text>
</comment>
<dbReference type="InterPro" id="IPR011050">
    <property type="entry name" value="Pectin_lyase_fold/virulence"/>
</dbReference>
<dbReference type="Gene3D" id="2.60.120.260">
    <property type="entry name" value="Galactose-binding domain-like"/>
    <property type="match status" value="2"/>
</dbReference>
<feature type="compositionally biased region" description="Acidic residues" evidence="3">
    <location>
        <begin position="356"/>
        <end position="365"/>
    </location>
</feature>
<feature type="region of interest" description="Disordered" evidence="3">
    <location>
        <begin position="504"/>
        <end position="531"/>
    </location>
</feature>
<evidence type="ECO:0000313" key="7">
    <source>
        <dbReference type="Proteomes" id="UP001595798"/>
    </source>
</evidence>
<dbReference type="PANTHER" id="PTHR31683:SF18">
    <property type="entry name" value="PECTATE LYASE 21-RELATED"/>
    <property type="match status" value="1"/>
</dbReference>
<keyword evidence="7" id="KW-1185">Reference proteome</keyword>
<dbReference type="CDD" id="cd04082">
    <property type="entry name" value="CBM35_pectate_lyase-like"/>
    <property type="match status" value="1"/>
</dbReference>
<dbReference type="SUPFAM" id="SSF51126">
    <property type="entry name" value="Pectin lyase-like"/>
    <property type="match status" value="1"/>
</dbReference>
<dbReference type="SMART" id="SM00656">
    <property type="entry name" value="Amb_all"/>
    <property type="match status" value="1"/>
</dbReference>
<feature type="chain" id="PRO_5045298149" evidence="4">
    <location>
        <begin position="24"/>
        <end position="734"/>
    </location>
</feature>
<dbReference type="InterPro" id="IPR008979">
    <property type="entry name" value="Galactose-bd-like_sf"/>
</dbReference>
<dbReference type="Proteomes" id="UP001595798">
    <property type="component" value="Unassembled WGS sequence"/>
</dbReference>
<gene>
    <name evidence="6" type="ORF">ACFOZ5_01395</name>
</gene>
<feature type="compositionally biased region" description="Low complexity" evidence="3">
    <location>
        <begin position="367"/>
        <end position="378"/>
    </location>
</feature>
<evidence type="ECO:0000256" key="2">
    <source>
        <dbReference type="RuleBase" id="RU361173"/>
    </source>
</evidence>
<comment type="caution">
    <text evidence="6">The sequence shown here is derived from an EMBL/GenBank/DDBJ whole genome shotgun (WGS) entry which is preliminary data.</text>
</comment>
<accession>A0ABV8QDG5</accession>
<evidence type="ECO:0000256" key="3">
    <source>
        <dbReference type="SAM" id="MobiDB-lite"/>
    </source>
</evidence>
<keyword evidence="2" id="KW-0119">Carbohydrate metabolism</keyword>
<evidence type="ECO:0000256" key="4">
    <source>
        <dbReference type="SAM" id="SignalP"/>
    </source>
</evidence>
<keyword evidence="1 2" id="KW-0456">Lyase</keyword>
<keyword evidence="2" id="KW-0624">Polysaccharide degradation</keyword>
<feature type="compositionally biased region" description="Low complexity" evidence="3">
    <location>
        <begin position="395"/>
        <end position="408"/>
    </location>
</feature>
<feature type="compositionally biased region" description="Low complexity" evidence="3">
    <location>
        <begin position="518"/>
        <end position="529"/>
    </location>
</feature>
<dbReference type="RefSeq" id="WP_379884922.1">
    <property type="nucleotide sequence ID" value="NZ_JBHSDI010000001.1"/>
</dbReference>
<protein>
    <submittedName>
        <fullName evidence="6">Carbohydrate-binding protein</fullName>
    </submittedName>
</protein>
<dbReference type="Pfam" id="PF00544">
    <property type="entry name" value="Pectate_lyase_4"/>
    <property type="match status" value="1"/>
</dbReference>
<proteinExistence type="inferred from homology"/>
<organism evidence="6 7">
    <name type="scientific">Marinobacter lacisalsi</name>
    <dbReference type="NCBI Taxonomy" id="475979"/>
    <lineage>
        <taxon>Bacteria</taxon>
        <taxon>Pseudomonadati</taxon>
        <taxon>Pseudomonadota</taxon>
        <taxon>Gammaproteobacteria</taxon>
        <taxon>Pseudomonadales</taxon>
        <taxon>Marinobacteraceae</taxon>
        <taxon>Marinobacter</taxon>
    </lineage>
</organism>
<keyword evidence="2" id="KW-0964">Secreted</keyword>
<evidence type="ECO:0000313" key="6">
    <source>
        <dbReference type="EMBL" id="MFC4257678.1"/>
    </source>
</evidence>
<dbReference type="Pfam" id="PF03422">
    <property type="entry name" value="CBM_6"/>
    <property type="match status" value="1"/>
</dbReference>
<dbReference type="EMBL" id="JBHSDI010000001">
    <property type="protein sequence ID" value="MFC4257678.1"/>
    <property type="molecule type" value="Genomic_DNA"/>
</dbReference>
<feature type="region of interest" description="Disordered" evidence="3">
    <location>
        <begin position="330"/>
        <end position="419"/>
    </location>
</feature>